<feature type="compositionally biased region" description="Low complexity" evidence="1">
    <location>
        <begin position="78"/>
        <end position="100"/>
    </location>
</feature>
<dbReference type="STRING" id="684364.F4PD55"/>
<dbReference type="InParanoid" id="F4PD55"/>
<dbReference type="HOGENOM" id="CLU_1992191_0_0_1"/>
<proteinExistence type="predicted"/>
<feature type="compositionally biased region" description="Pro residues" evidence="1">
    <location>
        <begin position="47"/>
        <end position="77"/>
    </location>
</feature>
<dbReference type="PROSITE" id="PS51257">
    <property type="entry name" value="PROKAR_LIPOPROTEIN"/>
    <property type="match status" value="1"/>
</dbReference>
<evidence type="ECO:0000313" key="2">
    <source>
        <dbReference type="EMBL" id="EGF76918.1"/>
    </source>
</evidence>
<protein>
    <submittedName>
        <fullName evidence="2">Expressed protein</fullName>
    </submittedName>
</protein>
<evidence type="ECO:0000313" key="3">
    <source>
        <dbReference type="Proteomes" id="UP000007241"/>
    </source>
</evidence>
<sequence>MKAAGTSFVWKAATAGTVWYACGIPAHCAANMKGVIVVNALAGPAPAPGAPAPAPAPGAPAPGAPAPAPAPGAPAPAPGTSSETAPASAPSATFAPAAAAKSDAQLNGRSAVAAVGVAVAGLLML</sequence>
<dbReference type="Gene3D" id="2.60.40.420">
    <property type="entry name" value="Cupredoxins - blue copper proteins"/>
    <property type="match status" value="1"/>
</dbReference>
<reference evidence="2 3" key="1">
    <citation type="submission" date="2009-12" db="EMBL/GenBank/DDBJ databases">
        <title>The draft genome of Batrachochytrium dendrobatidis.</title>
        <authorList>
            <consortium name="US DOE Joint Genome Institute (JGI-PGF)"/>
            <person name="Kuo A."/>
            <person name="Salamov A."/>
            <person name="Schmutz J."/>
            <person name="Lucas S."/>
            <person name="Pitluck S."/>
            <person name="Rosenblum E."/>
            <person name="Stajich J."/>
            <person name="Eisen M."/>
            <person name="Grigoriev I.V."/>
        </authorList>
    </citation>
    <scope>NUCLEOTIDE SEQUENCE [LARGE SCALE GENOMIC DNA]</scope>
    <source>
        <strain evidence="3">JAM81 / FGSC 10211</strain>
    </source>
</reference>
<organism evidence="2 3">
    <name type="scientific">Batrachochytrium dendrobatidis (strain JAM81 / FGSC 10211)</name>
    <name type="common">Frog chytrid fungus</name>
    <dbReference type="NCBI Taxonomy" id="684364"/>
    <lineage>
        <taxon>Eukaryota</taxon>
        <taxon>Fungi</taxon>
        <taxon>Fungi incertae sedis</taxon>
        <taxon>Chytridiomycota</taxon>
        <taxon>Chytridiomycota incertae sedis</taxon>
        <taxon>Chytridiomycetes</taxon>
        <taxon>Rhizophydiales</taxon>
        <taxon>Rhizophydiales incertae sedis</taxon>
        <taxon>Batrachochytrium</taxon>
    </lineage>
</organism>
<evidence type="ECO:0000256" key="1">
    <source>
        <dbReference type="SAM" id="MobiDB-lite"/>
    </source>
</evidence>
<dbReference type="OrthoDB" id="2160538at2759"/>
<gene>
    <name evidence="2" type="ORF">BATDEDRAFT_37509</name>
</gene>
<dbReference type="SUPFAM" id="SSF49503">
    <property type="entry name" value="Cupredoxins"/>
    <property type="match status" value="1"/>
</dbReference>
<name>F4PD55_BATDJ</name>
<feature type="region of interest" description="Disordered" evidence="1">
    <location>
        <begin position="47"/>
        <end position="100"/>
    </location>
</feature>
<dbReference type="EMBL" id="GL882894">
    <property type="protein sequence ID" value="EGF76918.1"/>
    <property type="molecule type" value="Genomic_DNA"/>
</dbReference>
<keyword evidence="3" id="KW-1185">Reference proteome</keyword>
<dbReference type="Proteomes" id="UP000007241">
    <property type="component" value="Unassembled WGS sequence"/>
</dbReference>
<dbReference type="RefSeq" id="XP_006682467.1">
    <property type="nucleotide sequence ID" value="XM_006682404.1"/>
</dbReference>
<dbReference type="InterPro" id="IPR008972">
    <property type="entry name" value="Cupredoxin"/>
</dbReference>
<dbReference type="AlphaFoldDB" id="F4PD55"/>
<accession>F4PD55</accession>
<dbReference type="GeneID" id="18241436"/>